<accession>V5WJX6</accession>
<keyword evidence="2" id="KW-1185">Reference proteome</keyword>
<dbReference type="KEGG" id="slr:L21SP2_2752"/>
<evidence type="ECO:0000313" key="2">
    <source>
        <dbReference type="Proteomes" id="UP000018680"/>
    </source>
</evidence>
<name>V5WJX6_9SPIO</name>
<dbReference type="EMBL" id="CP006939">
    <property type="protein sequence ID" value="AHC16102.1"/>
    <property type="molecule type" value="Genomic_DNA"/>
</dbReference>
<dbReference type="HOGENOM" id="CLU_3239387_0_0_12"/>
<proteinExistence type="predicted"/>
<organism evidence="1 2">
    <name type="scientific">Salinispira pacifica</name>
    <dbReference type="NCBI Taxonomy" id="1307761"/>
    <lineage>
        <taxon>Bacteria</taxon>
        <taxon>Pseudomonadati</taxon>
        <taxon>Spirochaetota</taxon>
        <taxon>Spirochaetia</taxon>
        <taxon>Spirochaetales</taxon>
        <taxon>Spirochaetaceae</taxon>
        <taxon>Salinispira</taxon>
    </lineage>
</organism>
<gene>
    <name evidence="1" type="ORF">L21SP2_2752</name>
</gene>
<dbReference type="AlphaFoldDB" id="V5WJX6"/>
<protein>
    <submittedName>
        <fullName evidence="1">Uncharacterized protein</fullName>
    </submittedName>
</protein>
<dbReference type="Proteomes" id="UP000018680">
    <property type="component" value="Chromosome"/>
</dbReference>
<sequence length="43" mass="4702">MTQGCCVKSRSLKILSNAANLFIPVKTSEGQNTDDGNYFYTSV</sequence>
<dbReference type="STRING" id="1307761.L21SP2_2752"/>
<reference evidence="1 2" key="1">
    <citation type="journal article" date="2015" name="Stand. Genomic Sci.">
        <title>Complete genome sequence and description of Salinispira pacifica gen. nov., sp. nov., a novel spirochaete isolated form a hypersaline microbial mat.</title>
        <authorList>
            <person name="Ben Hania W."/>
            <person name="Joseph M."/>
            <person name="Schumann P."/>
            <person name="Bunk B."/>
            <person name="Fiebig A."/>
            <person name="Sproer C."/>
            <person name="Klenk H.P."/>
            <person name="Fardeau M.L."/>
            <person name="Spring S."/>
        </authorList>
    </citation>
    <scope>NUCLEOTIDE SEQUENCE [LARGE SCALE GENOMIC DNA]</scope>
    <source>
        <strain evidence="1 2">L21-RPul-D2</strain>
    </source>
</reference>
<evidence type="ECO:0000313" key="1">
    <source>
        <dbReference type="EMBL" id="AHC16102.1"/>
    </source>
</evidence>